<dbReference type="Proteomes" id="UP000316852">
    <property type="component" value="Unassembled WGS sequence"/>
</dbReference>
<dbReference type="GO" id="GO:0008483">
    <property type="term" value="F:transaminase activity"/>
    <property type="evidence" value="ECO:0007669"/>
    <property type="project" value="UniProtKB-KW"/>
</dbReference>
<accession>A0A538T6K1</accession>
<gene>
    <name evidence="4" type="ORF">E6K76_05310</name>
</gene>
<dbReference type="EMBL" id="VBOW01000023">
    <property type="protein sequence ID" value="TMQ59265.1"/>
    <property type="molecule type" value="Genomic_DNA"/>
</dbReference>
<evidence type="ECO:0000256" key="1">
    <source>
        <dbReference type="ARBA" id="ARBA00008954"/>
    </source>
</evidence>
<dbReference type="InterPro" id="IPR015421">
    <property type="entry name" value="PyrdxlP-dep_Trfase_major"/>
</dbReference>
<dbReference type="SUPFAM" id="SSF53383">
    <property type="entry name" value="PLP-dependent transferases"/>
    <property type="match status" value="1"/>
</dbReference>
<sequence length="428" mass="44593">MVAGVAESASPSPRSTLVRAEGVHVWDSAGRRYLDAISGAFCVQLGYGRADLAGAMAESASRLPFARPAAFESEESERYARALLEAAGPPFSRVLFTSSGSEAVEVALKAAFRYQRAIGHPDRTRVAHVRGHYHGATLGALRVTDYRPRRAPFEAVLGGGSQAFAEGAGASLEEEVAGAAALIAETIPAAGLGAPVPPPGFITRLRDACEAGRALWIADEVLTGFGRVGGLFAWTRLAEGAEDRGAVPDVVVFGKGAGAGYAPIGGVLLARRVATALDSSPDGPFVHAQTYGGNPIACAVGRRVLSALGEEKIHERVRGKETLLAGALAPLARHPHVRDVRGLGFLRGVELQADRSGTPFPRELGIAERMEAACRDRGVLIYAGAGSADGERGDHLLVAPPLVSDPHHFAEIAIALTQALDEVTGGFP</sequence>
<evidence type="ECO:0000256" key="3">
    <source>
        <dbReference type="RuleBase" id="RU003560"/>
    </source>
</evidence>
<comment type="similarity">
    <text evidence="1 3">Belongs to the class-III pyridoxal-phosphate-dependent aminotransferase family.</text>
</comment>
<dbReference type="PANTHER" id="PTHR43094:SF1">
    <property type="entry name" value="AMINOTRANSFERASE CLASS-III"/>
    <property type="match status" value="1"/>
</dbReference>
<name>A0A538T6K1_UNCEI</name>
<dbReference type="InterPro" id="IPR005814">
    <property type="entry name" value="Aminotrans_3"/>
</dbReference>
<dbReference type="Gene3D" id="3.40.640.10">
    <property type="entry name" value="Type I PLP-dependent aspartate aminotransferase-like (Major domain)"/>
    <property type="match status" value="1"/>
</dbReference>
<keyword evidence="4" id="KW-0808">Transferase</keyword>
<dbReference type="PANTHER" id="PTHR43094">
    <property type="entry name" value="AMINOTRANSFERASE"/>
    <property type="match status" value="1"/>
</dbReference>
<dbReference type="CDD" id="cd00610">
    <property type="entry name" value="OAT_like"/>
    <property type="match status" value="1"/>
</dbReference>
<proteinExistence type="inferred from homology"/>
<dbReference type="Pfam" id="PF00202">
    <property type="entry name" value="Aminotran_3"/>
    <property type="match status" value="1"/>
</dbReference>
<comment type="caution">
    <text evidence="4">The sequence shown here is derived from an EMBL/GenBank/DDBJ whole genome shotgun (WGS) entry which is preliminary data.</text>
</comment>
<dbReference type="GO" id="GO:0030170">
    <property type="term" value="F:pyridoxal phosphate binding"/>
    <property type="evidence" value="ECO:0007669"/>
    <property type="project" value="InterPro"/>
</dbReference>
<dbReference type="Gene3D" id="3.90.1150.10">
    <property type="entry name" value="Aspartate Aminotransferase, domain 1"/>
    <property type="match status" value="1"/>
</dbReference>
<dbReference type="AlphaFoldDB" id="A0A538T6K1"/>
<evidence type="ECO:0000256" key="2">
    <source>
        <dbReference type="ARBA" id="ARBA00022898"/>
    </source>
</evidence>
<protein>
    <submittedName>
        <fullName evidence="4">Aspartate aminotransferase family protein</fullName>
    </submittedName>
</protein>
<keyword evidence="2 3" id="KW-0663">Pyridoxal phosphate</keyword>
<dbReference type="InterPro" id="IPR015424">
    <property type="entry name" value="PyrdxlP-dep_Trfase"/>
</dbReference>
<keyword evidence="4" id="KW-0032">Aminotransferase</keyword>
<evidence type="ECO:0000313" key="4">
    <source>
        <dbReference type="EMBL" id="TMQ59265.1"/>
    </source>
</evidence>
<dbReference type="InterPro" id="IPR015422">
    <property type="entry name" value="PyrdxlP-dep_Trfase_small"/>
</dbReference>
<organism evidence="4 5">
    <name type="scientific">Eiseniibacteriota bacterium</name>
    <dbReference type="NCBI Taxonomy" id="2212470"/>
    <lineage>
        <taxon>Bacteria</taxon>
        <taxon>Candidatus Eiseniibacteriota</taxon>
    </lineage>
</organism>
<evidence type="ECO:0000313" key="5">
    <source>
        <dbReference type="Proteomes" id="UP000316852"/>
    </source>
</evidence>
<reference evidence="4 5" key="1">
    <citation type="journal article" date="2019" name="Nat. Microbiol.">
        <title>Mediterranean grassland soil C-N compound turnover is dependent on rainfall and depth, and is mediated by genomically divergent microorganisms.</title>
        <authorList>
            <person name="Diamond S."/>
            <person name="Andeer P.F."/>
            <person name="Li Z."/>
            <person name="Crits-Christoph A."/>
            <person name="Burstein D."/>
            <person name="Anantharaman K."/>
            <person name="Lane K.R."/>
            <person name="Thomas B.C."/>
            <person name="Pan C."/>
            <person name="Northen T.R."/>
            <person name="Banfield J.F."/>
        </authorList>
    </citation>
    <scope>NUCLEOTIDE SEQUENCE [LARGE SCALE GENOMIC DNA]</scope>
    <source>
        <strain evidence="4">WS_6</strain>
    </source>
</reference>